<evidence type="ECO:0000256" key="7">
    <source>
        <dbReference type="SAM" id="Coils"/>
    </source>
</evidence>
<feature type="region of interest" description="Disordered" evidence="8">
    <location>
        <begin position="652"/>
        <end position="675"/>
    </location>
</feature>
<dbReference type="GO" id="GO:0005524">
    <property type="term" value="F:ATP binding"/>
    <property type="evidence" value="ECO:0007669"/>
    <property type="project" value="UniProtKB-UniRule"/>
</dbReference>
<dbReference type="EMBL" id="JAODUO010000162">
    <property type="protein sequence ID" value="KAK2187542.1"/>
    <property type="molecule type" value="Genomic_DNA"/>
</dbReference>
<dbReference type="InterPro" id="IPR019821">
    <property type="entry name" value="Kinesin_motor_CS"/>
</dbReference>
<dbReference type="InterPro" id="IPR027640">
    <property type="entry name" value="Kinesin-like_fam"/>
</dbReference>
<evidence type="ECO:0000256" key="6">
    <source>
        <dbReference type="RuleBase" id="RU000394"/>
    </source>
</evidence>
<reference evidence="10" key="1">
    <citation type="journal article" date="2023" name="Mol. Biol. Evol.">
        <title>Third-Generation Sequencing Reveals the Adaptive Role of the Epigenome in Three Deep-Sea Polychaetes.</title>
        <authorList>
            <person name="Perez M."/>
            <person name="Aroh O."/>
            <person name="Sun Y."/>
            <person name="Lan Y."/>
            <person name="Juniper S.K."/>
            <person name="Young C.R."/>
            <person name="Angers B."/>
            <person name="Qian P.Y."/>
        </authorList>
    </citation>
    <scope>NUCLEOTIDE SEQUENCE</scope>
    <source>
        <strain evidence="10">R07B-5</strain>
    </source>
</reference>
<keyword evidence="4" id="KW-0963">Cytoplasm</keyword>
<protein>
    <recommendedName>
        <fullName evidence="6">Kinesin-like protein</fullName>
    </recommendedName>
</protein>
<evidence type="ECO:0000256" key="1">
    <source>
        <dbReference type="ARBA" id="ARBA00004245"/>
    </source>
</evidence>
<dbReference type="GO" id="GO:0005874">
    <property type="term" value="C:microtubule"/>
    <property type="evidence" value="ECO:0007669"/>
    <property type="project" value="UniProtKB-KW"/>
</dbReference>
<feature type="domain" description="Kinesin motor" evidence="9">
    <location>
        <begin position="343"/>
        <end position="650"/>
    </location>
</feature>
<dbReference type="PROSITE" id="PS00411">
    <property type="entry name" value="KINESIN_MOTOR_1"/>
    <property type="match status" value="1"/>
</dbReference>
<keyword evidence="2 5" id="KW-0547">Nucleotide-binding</keyword>
<dbReference type="GO" id="GO:0003777">
    <property type="term" value="F:microtubule motor activity"/>
    <property type="evidence" value="ECO:0007669"/>
    <property type="project" value="InterPro"/>
</dbReference>
<dbReference type="InterPro" id="IPR036961">
    <property type="entry name" value="Kinesin_motor_dom_sf"/>
</dbReference>
<comment type="subcellular location">
    <subcellularLocation>
        <location evidence="1">Cytoplasm</location>
        <location evidence="1">Cytoskeleton</location>
    </subcellularLocation>
</comment>
<sequence length="675" mass="76136">MYQSGRRFYLDSWQSRQWLPFPEKWKKQGIVTTDTILADRPVGFSLCMDQSPIKGATMPRVTMDDREGYIDHPTRGRLDTYIFEEKRNVHYYYDPGAKDWLQLPVSWELRSDHVSKLMAPIEETLTDWRDKHDILAALRASNYNPQMCIDNYLAVGDKAGAPVPGHTDSFHLMGEMDHSIKDLNKTIDKLRRDLEENSRQLQKEEKGRKSAEEQVRKLEDKVSSLEAEVKISKAQHEAQLQQTVPLTKFLLQAAKSSFDPILVKNLNTLMRLLHKDYIQLKMEASKRFTELQEFIKQLNVGMANVSKGCSALGKEVESVGLLYRKEAMQRKLLYNKLQELRGNIRVFTRCRFDDRTKCCLQFPSDQEVQVPGGRKLFKFDKVFSPKATQEEVFEDTWPVITSCVDGYNVCILAYGQTSSGKTYTMQGPPTNPGVNIRSLKELLKICNERDNIDYVIQVSMVEIYNEMIQDLLTSSTQILEIRVSGNHILLPGIKVMEVNSLDDITKVFQVGSENRKTASTKMNSESSRSHLICMITVKGHNRTSGATTTGTLTLCDLAGSERVGKTEATGKRLVEAAAINKSLSALGQVFSALRTGQMHIPYRNSKLTHLLQPSLGGDAKACMFVTVSPDESNLSETISSLEFGSNARQVQLGQAKQNIQKKAPRTPGGDNDNGD</sequence>
<dbReference type="AlphaFoldDB" id="A0AAD9P3M5"/>
<evidence type="ECO:0000256" key="3">
    <source>
        <dbReference type="ARBA" id="ARBA00022840"/>
    </source>
</evidence>
<dbReference type="GO" id="GO:0008017">
    <property type="term" value="F:microtubule binding"/>
    <property type="evidence" value="ECO:0007669"/>
    <property type="project" value="InterPro"/>
</dbReference>
<dbReference type="InterPro" id="IPR001752">
    <property type="entry name" value="Kinesin_motor_dom"/>
</dbReference>
<dbReference type="PANTHER" id="PTHR47972:SF65">
    <property type="entry name" value="KINESIN-LIKE PROTEIN"/>
    <property type="match status" value="1"/>
</dbReference>
<keyword evidence="3 5" id="KW-0067">ATP-binding</keyword>
<dbReference type="SMART" id="SM00129">
    <property type="entry name" value="KISc"/>
    <property type="match status" value="1"/>
</dbReference>
<evidence type="ECO:0000256" key="4">
    <source>
        <dbReference type="ARBA" id="ARBA00023212"/>
    </source>
</evidence>
<evidence type="ECO:0000313" key="10">
    <source>
        <dbReference type="EMBL" id="KAK2187542.1"/>
    </source>
</evidence>
<dbReference type="PRINTS" id="PR00380">
    <property type="entry name" value="KINESINHEAVY"/>
</dbReference>
<keyword evidence="5 6" id="KW-0505">Motor protein</keyword>
<evidence type="ECO:0000313" key="11">
    <source>
        <dbReference type="Proteomes" id="UP001209878"/>
    </source>
</evidence>
<keyword evidence="7" id="KW-0175">Coiled coil</keyword>
<feature type="binding site" evidence="5">
    <location>
        <begin position="415"/>
        <end position="422"/>
    </location>
    <ligand>
        <name>ATP</name>
        <dbReference type="ChEBI" id="CHEBI:30616"/>
    </ligand>
</feature>
<evidence type="ECO:0000259" key="9">
    <source>
        <dbReference type="PROSITE" id="PS50067"/>
    </source>
</evidence>
<evidence type="ECO:0000256" key="8">
    <source>
        <dbReference type="SAM" id="MobiDB-lite"/>
    </source>
</evidence>
<evidence type="ECO:0000256" key="2">
    <source>
        <dbReference type="ARBA" id="ARBA00022741"/>
    </source>
</evidence>
<dbReference type="PANTHER" id="PTHR47972">
    <property type="entry name" value="KINESIN-LIKE PROTEIN KLP-3"/>
    <property type="match status" value="1"/>
</dbReference>
<keyword evidence="6" id="KW-0493">Microtubule</keyword>
<dbReference type="GO" id="GO:0007018">
    <property type="term" value="P:microtubule-based movement"/>
    <property type="evidence" value="ECO:0007669"/>
    <property type="project" value="InterPro"/>
</dbReference>
<dbReference type="PROSITE" id="PS50067">
    <property type="entry name" value="KINESIN_MOTOR_2"/>
    <property type="match status" value="1"/>
</dbReference>
<accession>A0AAD9P3M5</accession>
<dbReference type="InterPro" id="IPR027417">
    <property type="entry name" value="P-loop_NTPase"/>
</dbReference>
<comment type="similarity">
    <text evidence="5 6">Belongs to the TRAFAC class myosin-kinesin ATPase superfamily. Kinesin family.</text>
</comment>
<comment type="caution">
    <text evidence="10">The sequence shown here is derived from an EMBL/GenBank/DDBJ whole genome shotgun (WGS) entry which is preliminary data.</text>
</comment>
<gene>
    <name evidence="10" type="ORF">NP493_162g04013</name>
</gene>
<evidence type="ECO:0000256" key="5">
    <source>
        <dbReference type="PROSITE-ProRule" id="PRU00283"/>
    </source>
</evidence>
<keyword evidence="11" id="KW-1185">Reference proteome</keyword>
<proteinExistence type="inferred from homology"/>
<feature type="coiled-coil region" evidence="7">
    <location>
        <begin position="173"/>
        <end position="235"/>
    </location>
</feature>
<name>A0AAD9P3M5_RIDPI</name>
<organism evidence="10 11">
    <name type="scientific">Ridgeia piscesae</name>
    <name type="common">Tubeworm</name>
    <dbReference type="NCBI Taxonomy" id="27915"/>
    <lineage>
        <taxon>Eukaryota</taxon>
        <taxon>Metazoa</taxon>
        <taxon>Spiralia</taxon>
        <taxon>Lophotrochozoa</taxon>
        <taxon>Annelida</taxon>
        <taxon>Polychaeta</taxon>
        <taxon>Sedentaria</taxon>
        <taxon>Canalipalpata</taxon>
        <taxon>Sabellida</taxon>
        <taxon>Siboglinidae</taxon>
        <taxon>Ridgeia</taxon>
    </lineage>
</organism>
<dbReference type="Pfam" id="PF00225">
    <property type="entry name" value="Kinesin"/>
    <property type="match status" value="1"/>
</dbReference>
<keyword evidence="4" id="KW-0206">Cytoskeleton</keyword>
<dbReference type="Proteomes" id="UP001209878">
    <property type="component" value="Unassembled WGS sequence"/>
</dbReference>
<dbReference type="SUPFAM" id="SSF52540">
    <property type="entry name" value="P-loop containing nucleoside triphosphate hydrolases"/>
    <property type="match status" value="1"/>
</dbReference>
<dbReference type="Gene3D" id="3.40.850.10">
    <property type="entry name" value="Kinesin motor domain"/>
    <property type="match status" value="1"/>
</dbReference>